<dbReference type="InterPro" id="IPR003945">
    <property type="entry name" value="NU5C-like"/>
</dbReference>
<evidence type="ECO:0000256" key="15">
    <source>
        <dbReference type="ARBA" id="ARBA00049551"/>
    </source>
</evidence>
<dbReference type="InterPro" id="IPR001516">
    <property type="entry name" value="Proton_antipo_N"/>
</dbReference>
<dbReference type="GO" id="GO:0005743">
    <property type="term" value="C:mitochondrial inner membrane"/>
    <property type="evidence" value="ECO:0007669"/>
    <property type="project" value="UniProtKB-SubCell"/>
</dbReference>
<dbReference type="InterPro" id="IPR027434">
    <property type="entry name" value="Homing_endonucl"/>
</dbReference>
<feature type="transmembrane region" description="Helical" evidence="16">
    <location>
        <begin position="1046"/>
        <end position="1062"/>
    </location>
</feature>
<dbReference type="PANTHER" id="PTHR42829">
    <property type="entry name" value="NADH-UBIQUINONE OXIDOREDUCTASE CHAIN 5"/>
    <property type="match status" value="1"/>
</dbReference>
<dbReference type="GO" id="GO:0003954">
    <property type="term" value="F:NADH dehydrogenase activity"/>
    <property type="evidence" value="ECO:0007669"/>
    <property type="project" value="TreeGrafter"/>
</dbReference>
<keyword evidence="4" id="KW-0813">Transport</keyword>
<name>A0A8H7URC9_9FUNG</name>
<comment type="subcellular location">
    <subcellularLocation>
        <location evidence="1">Mitochondrion inner membrane</location>
        <topology evidence="1">Multi-pass membrane protein</topology>
    </subcellularLocation>
</comment>
<feature type="transmembrane region" description="Helical" evidence="16">
    <location>
        <begin position="32"/>
        <end position="54"/>
    </location>
</feature>
<keyword evidence="8" id="KW-1278">Translocase</keyword>
<feature type="transmembrane region" description="Helical" evidence="16">
    <location>
        <begin position="858"/>
        <end position="879"/>
    </location>
</feature>
<dbReference type="Gene3D" id="1.10.287.3510">
    <property type="match status" value="1"/>
</dbReference>
<feature type="domain" description="NADH-Ubiquinone oxidoreductase (complex I) chain 5 N-terminal" evidence="18">
    <location>
        <begin position="109"/>
        <end position="159"/>
    </location>
</feature>
<evidence type="ECO:0000259" key="17">
    <source>
        <dbReference type="Pfam" id="PF00361"/>
    </source>
</evidence>
<dbReference type="GO" id="GO:0008137">
    <property type="term" value="F:NADH dehydrogenase (ubiquinone) activity"/>
    <property type="evidence" value="ECO:0007669"/>
    <property type="project" value="UniProtKB-EC"/>
</dbReference>
<dbReference type="AlphaFoldDB" id="A0A8H7URC9"/>
<organism evidence="21 22">
    <name type="scientific">Mucor saturninus</name>
    <dbReference type="NCBI Taxonomy" id="64648"/>
    <lineage>
        <taxon>Eukaryota</taxon>
        <taxon>Fungi</taxon>
        <taxon>Fungi incertae sedis</taxon>
        <taxon>Mucoromycota</taxon>
        <taxon>Mucoromycotina</taxon>
        <taxon>Mucoromycetes</taxon>
        <taxon>Mucorales</taxon>
        <taxon>Mucorineae</taxon>
        <taxon>Mucoraceae</taxon>
        <taxon>Mucor</taxon>
    </lineage>
</organism>
<keyword evidence="22" id="KW-1185">Reference proteome</keyword>
<dbReference type="Proteomes" id="UP000603453">
    <property type="component" value="Unassembled WGS sequence"/>
</dbReference>
<proteinExistence type="predicted"/>
<dbReference type="Pfam" id="PF06455">
    <property type="entry name" value="NADH5_C"/>
    <property type="match status" value="1"/>
</dbReference>
<keyword evidence="12" id="KW-0830">Ubiquinone</keyword>
<keyword evidence="14 16" id="KW-0472">Membrane</keyword>
<dbReference type="InterPro" id="IPR004860">
    <property type="entry name" value="LAGLIDADG_dom"/>
</dbReference>
<feature type="transmembrane region" description="Helical" evidence="16">
    <location>
        <begin position="116"/>
        <end position="146"/>
    </location>
</feature>
<protein>
    <recommendedName>
        <fullName evidence="3">NADH-ubiquinone oxidoreductase chain 5</fullName>
        <ecNumber evidence="2">7.1.1.2</ecNumber>
    </recommendedName>
</protein>
<comment type="catalytic activity">
    <reaction evidence="15">
        <text>a ubiquinone + NADH + 5 H(+)(in) = a ubiquinol + NAD(+) + 4 H(+)(out)</text>
        <dbReference type="Rhea" id="RHEA:29091"/>
        <dbReference type="Rhea" id="RHEA-COMP:9565"/>
        <dbReference type="Rhea" id="RHEA-COMP:9566"/>
        <dbReference type="ChEBI" id="CHEBI:15378"/>
        <dbReference type="ChEBI" id="CHEBI:16389"/>
        <dbReference type="ChEBI" id="CHEBI:17976"/>
        <dbReference type="ChEBI" id="CHEBI:57540"/>
        <dbReference type="ChEBI" id="CHEBI:57945"/>
        <dbReference type="EC" id="7.1.1.2"/>
    </reaction>
</comment>
<evidence type="ECO:0000259" key="20">
    <source>
        <dbReference type="Pfam" id="PF06455"/>
    </source>
</evidence>
<evidence type="ECO:0000256" key="2">
    <source>
        <dbReference type="ARBA" id="ARBA00012944"/>
    </source>
</evidence>
<feature type="domain" description="NADH dehydrogenase subunit 5 C-terminal" evidence="20">
    <location>
        <begin position="911"/>
        <end position="1036"/>
    </location>
</feature>
<evidence type="ECO:0000256" key="12">
    <source>
        <dbReference type="ARBA" id="ARBA00023075"/>
    </source>
</evidence>
<dbReference type="GO" id="GO:0004519">
    <property type="term" value="F:endonuclease activity"/>
    <property type="evidence" value="ECO:0007669"/>
    <property type="project" value="InterPro"/>
</dbReference>
<dbReference type="EC" id="7.1.1.2" evidence="2"/>
<gene>
    <name evidence="21" type="ORF">INT47_004830</name>
</gene>
<keyword evidence="11" id="KW-0520">NAD</keyword>
<evidence type="ECO:0000256" key="3">
    <source>
        <dbReference type="ARBA" id="ARBA00021096"/>
    </source>
</evidence>
<dbReference type="InterPro" id="IPR039428">
    <property type="entry name" value="NUOK/Mnh_C1-like"/>
</dbReference>
<comment type="caution">
    <text evidence="21">The sequence shown here is derived from an EMBL/GenBank/DDBJ whole genome shotgun (WGS) entry which is preliminary data.</text>
</comment>
<dbReference type="Pfam" id="PF00420">
    <property type="entry name" value="Oxidored_q2"/>
    <property type="match status" value="1"/>
</dbReference>
<evidence type="ECO:0000259" key="19">
    <source>
        <dbReference type="Pfam" id="PF03161"/>
    </source>
</evidence>
<feature type="transmembrane region" description="Helical" evidence="16">
    <location>
        <begin position="1022"/>
        <end position="1040"/>
    </location>
</feature>
<feature type="transmembrane region" description="Helical" evidence="16">
    <location>
        <begin position="75"/>
        <end position="96"/>
    </location>
</feature>
<evidence type="ECO:0000256" key="10">
    <source>
        <dbReference type="ARBA" id="ARBA00022989"/>
    </source>
</evidence>
<feature type="transmembrane region" description="Helical" evidence="16">
    <location>
        <begin position="158"/>
        <end position="174"/>
    </location>
</feature>
<dbReference type="Gene3D" id="1.20.5.2700">
    <property type="match status" value="1"/>
</dbReference>
<evidence type="ECO:0000256" key="4">
    <source>
        <dbReference type="ARBA" id="ARBA00022448"/>
    </source>
</evidence>
<dbReference type="EMBL" id="JAEPRD010000163">
    <property type="protein sequence ID" value="KAG2195726.1"/>
    <property type="molecule type" value="Genomic_DNA"/>
</dbReference>
<accession>A0A8H7URC9</accession>
<dbReference type="GO" id="GO:0042773">
    <property type="term" value="P:ATP synthesis coupled electron transport"/>
    <property type="evidence" value="ECO:0007669"/>
    <property type="project" value="InterPro"/>
</dbReference>
<evidence type="ECO:0000256" key="6">
    <source>
        <dbReference type="ARBA" id="ARBA00022692"/>
    </source>
</evidence>
<evidence type="ECO:0000259" key="18">
    <source>
        <dbReference type="Pfam" id="PF00662"/>
    </source>
</evidence>
<evidence type="ECO:0000256" key="5">
    <source>
        <dbReference type="ARBA" id="ARBA00022660"/>
    </source>
</evidence>
<evidence type="ECO:0000256" key="11">
    <source>
        <dbReference type="ARBA" id="ARBA00023027"/>
    </source>
</evidence>
<evidence type="ECO:0000256" key="9">
    <source>
        <dbReference type="ARBA" id="ARBA00022982"/>
    </source>
</evidence>
<feature type="transmembrane region" description="Helical" evidence="16">
    <location>
        <begin position="180"/>
        <end position="200"/>
    </location>
</feature>
<dbReference type="Pfam" id="PF00662">
    <property type="entry name" value="Proton_antipo_N"/>
    <property type="match status" value="1"/>
</dbReference>
<evidence type="ECO:0000256" key="8">
    <source>
        <dbReference type="ARBA" id="ARBA00022967"/>
    </source>
</evidence>
<dbReference type="OrthoDB" id="2360560at2759"/>
<dbReference type="Pfam" id="PF00361">
    <property type="entry name" value="Proton_antipo_M"/>
    <property type="match status" value="2"/>
</dbReference>
<keyword evidence="6 16" id="KW-0812">Transmembrane</keyword>
<evidence type="ECO:0000256" key="7">
    <source>
        <dbReference type="ARBA" id="ARBA00022792"/>
    </source>
</evidence>
<dbReference type="InterPro" id="IPR001750">
    <property type="entry name" value="ND/Mrp_TM"/>
</dbReference>
<keyword evidence="7" id="KW-0999">Mitochondrion inner membrane</keyword>
<dbReference type="PANTHER" id="PTHR42829:SF2">
    <property type="entry name" value="NADH-UBIQUINONE OXIDOREDUCTASE CHAIN 5"/>
    <property type="match status" value="1"/>
</dbReference>
<dbReference type="Gene3D" id="3.10.28.10">
    <property type="entry name" value="Homing endonucleases"/>
    <property type="match status" value="3"/>
</dbReference>
<feature type="domain" description="NADH:quinone oxidoreductase/Mrp antiporter transmembrane" evidence="17">
    <location>
        <begin position="757"/>
        <end position="837"/>
    </location>
</feature>
<evidence type="ECO:0000256" key="14">
    <source>
        <dbReference type="ARBA" id="ARBA00023136"/>
    </source>
</evidence>
<dbReference type="SUPFAM" id="SSF55608">
    <property type="entry name" value="Homing endonucleases"/>
    <property type="match status" value="2"/>
</dbReference>
<feature type="transmembrane region" description="Helical" evidence="16">
    <location>
        <begin position="918"/>
        <end position="938"/>
    </location>
</feature>
<evidence type="ECO:0000256" key="1">
    <source>
        <dbReference type="ARBA" id="ARBA00004448"/>
    </source>
</evidence>
<feature type="transmembrane region" description="Helical" evidence="16">
    <location>
        <begin position="221"/>
        <end position="239"/>
    </location>
</feature>
<keyword evidence="9" id="KW-0249">Electron transport</keyword>
<keyword evidence="10 16" id="KW-1133">Transmembrane helix</keyword>
<dbReference type="GO" id="GO:0015990">
    <property type="term" value="P:electron transport coupled proton transport"/>
    <property type="evidence" value="ECO:0007669"/>
    <property type="project" value="TreeGrafter"/>
</dbReference>
<reference evidence="21" key="1">
    <citation type="submission" date="2020-12" db="EMBL/GenBank/DDBJ databases">
        <title>Metabolic potential, ecology and presence of endohyphal bacteria is reflected in genomic diversity of Mucoromycotina.</title>
        <authorList>
            <person name="Muszewska A."/>
            <person name="Okrasinska A."/>
            <person name="Steczkiewicz K."/>
            <person name="Drgas O."/>
            <person name="Orlowska M."/>
            <person name="Perlinska-Lenart U."/>
            <person name="Aleksandrzak-Piekarczyk T."/>
            <person name="Szatraj K."/>
            <person name="Zielenkiewicz U."/>
            <person name="Pilsyk S."/>
            <person name="Malc E."/>
            <person name="Mieczkowski P."/>
            <person name="Kruszewska J.S."/>
            <person name="Biernat P."/>
            <person name="Pawlowska J."/>
        </authorList>
    </citation>
    <scope>NUCLEOTIDE SEQUENCE</scope>
    <source>
        <strain evidence="21">WA0000017839</strain>
    </source>
</reference>
<dbReference type="PRINTS" id="PR01434">
    <property type="entry name" value="NADHDHGNASE5"/>
</dbReference>
<feature type="domain" description="NADH:quinone oxidoreductase/Mrp antiporter transmembrane" evidence="17">
    <location>
        <begin position="177"/>
        <end position="284"/>
    </location>
</feature>
<evidence type="ECO:0000313" key="22">
    <source>
        <dbReference type="Proteomes" id="UP000603453"/>
    </source>
</evidence>
<evidence type="ECO:0000256" key="16">
    <source>
        <dbReference type="SAM" id="Phobius"/>
    </source>
</evidence>
<keyword evidence="5" id="KW-0679">Respiratory chain</keyword>
<feature type="transmembrane region" description="Helical" evidence="16">
    <location>
        <begin position="806"/>
        <end position="826"/>
    </location>
</feature>
<sequence>MLISIEIMLLAVTLLIILSSFSFDDILGQTYGIYIIAIAGAESAIGLGILVAYYRLRATVAGFLGRKVGRTGSHLITCSSLVLTALLALVAFYEVGLCQSPVSIKLMSWIDSEFLLVSWGFIYDSLTVSMLLPVLIVSALVHIYSVGYMSEDPHNQRFFSYLSMFTFFMLMLVTGDNYLLMFIGWEGVGISSYLLINFWFTRLQANKAAIKALVMNRVGDWGFSIGLWAIFWTFGNLDFTTVFSLAPFISEEVITIISICLLVAAMGKSAQIGLHTWLPDAMEGLYRALLKFRYMREHPETIWSTQELFLLGKIQMVGQSAGNQMLSNDNVLGSSETTRETLSNNDIDNSLNFNSNFKYWFIGFTEGDGSFIVNKNGYLEFKVTQSSIDAQILFYIKKELGFGSVRASARSARGSTYEGARFAHPQVRVQDKNNKTHHFRVRDQKGILKLIHIFNGNLLTERKNNQFKLWLEAFNKAYKMDIQLIQNDNNPTLDNAWLSGFSDSCAQGSPARSNRGGDSSSPHQDSEGCFTVSVIKRSESYQVQVRYILSQKNELELMTKIAALFDGLFRHYVSPEDKEKLSKALPSSFDEINTGMMLGDGNIRMNGKHALLSVQQKNKEFVDHLWIICNRFDIVVNPVKKLIRVDKRFNNTTIAYGFQTLTLPYFTDLYKRWYQKVAIAYWVAGDGTFDKSKSRVIICTDNFTKEECDVLQDVLLKKYNIKTYLKLSGVKTKDQYRIVIPKKELEKFQTLVNLLSQYNVALFHLVNHAWFKALLFLSAGSVIHAMNDEQDLRKFGGLANLLPFTYSMMVIGSLSLMALPFLTGFYSKDLIIELAYGHYSFSGYPNGPKINYQSIHEAPLIMAIPLVVLAVFSIFFGYVTKDLFVGMGTDFWNNSLFVHPNHSILVDTEFGLPTSIKLLPLIGSLLGTLGVFAIYWIFDTLPNQFISSSLGRGIYRFFNQKYFFDNIYNNLILNKLLDFGYTTKKILDRGAIELVGPYGLVNVFRTASNKITSLDSGFIPSYAMYIFSGLILFITLIFFIEDPRVFLLLLWAVLLLPNNTNLKNQK</sequence>
<dbReference type="InterPro" id="IPR010934">
    <property type="entry name" value="NADH_DH_su5_C"/>
</dbReference>
<keyword evidence="13" id="KW-0496">Mitochondrion</keyword>
<evidence type="ECO:0000256" key="13">
    <source>
        <dbReference type="ARBA" id="ARBA00023128"/>
    </source>
</evidence>
<dbReference type="Pfam" id="PF03161">
    <property type="entry name" value="LAGLIDADG_2"/>
    <property type="match status" value="1"/>
</dbReference>
<feature type="domain" description="Homing endonuclease LAGLIDADG" evidence="19">
    <location>
        <begin position="591"/>
        <end position="748"/>
    </location>
</feature>
<evidence type="ECO:0000313" key="21">
    <source>
        <dbReference type="EMBL" id="KAG2195726.1"/>
    </source>
</evidence>